<feature type="compositionally biased region" description="Low complexity" evidence="1">
    <location>
        <begin position="294"/>
        <end position="358"/>
    </location>
</feature>
<feature type="region of interest" description="Disordered" evidence="1">
    <location>
        <begin position="226"/>
        <end position="249"/>
    </location>
</feature>
<feature type="region of interest" description="Disordered" evidence="1">
    <location>
        <begin position="271"/>
        <end position="358"/>
    </location>
</feature>
<evidence type="ECO:0000259" key="3">
    <source>
        <dbReference type="Pfam" id="PF02210"/>
    </source>
</evidence>
<feature type="transmembrane region" description="Helical" evidence="2">
    <location>
        <begin position="416"/>
        <end position="438"/>
    </location>
</feature>
<feature type="region of interest" description="Disordered" evidence="1">
    <location>
        <begin position="496"/>
        <end position="515"/>
    </location>
</feature>
<protein>
    <recommendedName>
        <fullName evidence="3">Laminin G domain-containing protein</fullName>
    </recommendedName>
</protein>
<dbReference type="Gene3D" id="2.60.120.200">
    <property type="match status" value="1"/>
</dbReference>
<dbReference type="InterPro" id="IPR013320">
    <property type="entry name" value="ConA-like_dom_sf"/>
</dbReference>
<sequence>MTQKKPIQNAKNGAKTECQINKHTFKFSKVLLDAIGGQPESPDGRLLLAVVGGTVAGGLVIDWVFANGEEKTLHWAHNTTAGAVVNIADGNWHAAKVRRRGRSVSLSIDGQWNHYQLNNIQNPVLSIDDLVIGVPLGPSRLKNQMEHFFNFHGDLRHFMMNGFDLLKLFGPSTTPVDFGGPKKDTQRQKGVQSTEIIHDSTTTKQKMVMTTKQHRIAEKYELFSSTSPTSLKHHSHHHHHHKQQKHQQKHFANDSFFTKAPLGCLRQNEQQSCEPEQIGTDGFFTPVLPKPLRKVSSSSSTTKPSSTSPVPKSHVTTLPRRTKASTTKRTTPTTETTTPLTATTTTAPTVAPPITRRPSTFARTTPAAARFSVAPNDPTLYAVRPTTPMNGLGLASSTPTMSTLDTSNQLGDDKKILIGVGSLSIVVMVGAILLCVFCKRCNALCSQLANAAGAASGAGGAQVASGAGLKAGYAPIAPNEYASPQLQHHAMATFERNGHQGGAMPPSSVALRSNGAGAGGTLGNGMATSMATTGPGGATRVVLANGSGTVAPGGGGARVAHETTSLINATTASASAGGGAMVPAPRSAVVAGQALNYQQQQHTRAGDEARKRDFKEWYV</sequence>
<feature type="compositionally biased region" description="Basic residues" evidence="1">
    <location>
        <begin position="231"/>
        <end position="249"/>
    </location>
</feature>
<gene>
    <name evidence="4" type="ORF">niasHT_025275</name>
</gene>
<keyword evidence="5" id="KW-1185">Reference proteome</keyword>
<keyword evidence="2" id="KW-1133">Transmembrane helix</keyword>
<accession>A0ABD2K9Z5</accession>
<keyword evidence="2" id="KW-0472">Membrane</keyword>
<organism evidence="4 5">
    <name type="scientific">Heterodera trifolii</name>
    <dbReference type="NCBI Taxonomy" id="157864"/>
    <lineage>
        <taxon>Eukaryota</taxon>
        <taxon>Metazoa</taxon>
        <taxon>Ecdysozoa</taxon>
        <taxon>Nematoda</taxon>
        <taxon>Chromadorea</taxon>
        <taxon>Rhabditida</taxon>
        <taxon>Tylenchina</taxon>
        <taxon>Tylenchomorpha</taxon>
        <taxon>Tylenchoidea</taxon>
        <taxon>Heteroderidae</taxon>
        <taxon>Heteroderinae</taxon>
        <taxon>Heterodera</taxon>
    </lineage>
</organism>
<feature type="domain" description="Laminin G" evidence="3">
    <location>
        <begin position="84"/>
        <end position="162"/>
    </location>
</feature>
<dbReference type="CDD" id="cd00110">
    <property type="entry name" value="LamG"/>
    <property type="match status" value="1"/>
</dbReference>
<evidence type="ECO:0000313" key="4">
    <source>
        <dbReference type="EMBL" id="KAL3099753.1"/>
    </source>
</evidence>
<dbReference type="Pfam" id="PF02210">
    <property type="entry name" value="Laminin_G_2"/>
    <property type="match status" value="1"/>
</dbReference>
<dbReference type="Proteomes" id="UP001620626">
    <property type="component" value="Unassembled WGS sequence"/>
</dbReference>
<dbReference type="EMBL" id="JBICBT010000806">
    <property type="protein sequence ID" value="KAL3099753.1"/>
    <property type="molecule type" value="Genomic_DNA"/>
</dbReference>
<keyword evidence="2" id="KW-0812">Transmembrane</keyword>
<dbReference type="InterPro" id="IPR001791">
    <property type="entry name" value="Laminin_G"/>
</dbReference>
<comment type="caution">
    <text evidence="4">The sequence shown here is derived from an EMBL/GenBank/DDBJ whole genome shotgun (WGS) entry which is preliminary data.</text>
</comment>
<reference evidence="4 5" key="1">
    <citation type="submission" date="2024-10" db="EMBL/GenBank/DDBJ databases">
        <authorList>
            <person name="Kim D."/>
        </authorList>
    </citation>
    <scope>NUCLEOTIDE SEQUENCE [LARGE SCALE GENOMIC DNA]</scope>
    <source>
        <strain evidence="4">BH-2024</strain>
    </source>
</reference>
<evidence type="ECO:0000313" key="5">
    <source>
        <dbReference type="Proteomes" id="UP001620626"/>
    </source>
</evidence>
<dbReference type="AlphaFoldDB" id="A0ABD2K9Z5"/>
<proteinExistence type="predicted"/>
<evidence type="ECO:0000256" key="1">
    <source>
        <dbReference type="SAM" id="MobiDB-lite"/>
    </source>
</evidence>
<dbReference type="SUPFAM" id="SSF49899">
    <property type="entry name" value="Concanavalin A-like lectins/glucanases"/>
    <property type="match status" value="1"/>
</dbReference>
<evidence type="ECO:0000256" key="2">
    <source>
        <dbReference type="SAM" id="Phobius"/>
    </source>
</evidence>
<name>A0ABD2K9Z5_9BILA</name>